<name>B1Z8F7_METPB</name>
<evidence type="ECO:0000313" key="2">
    <source>
        <dbReference type="EMBL" id="ACB81839.1"/>
    </source>
</evidence>
<dbReference type="Pfam" id="PF00899">
    <property type="entry name" value="ThiF"/>
    <property type="match status" value="1"/>
</dbReference>
<dbReference type="eggNOG" id="COG0476">
    <property type="taxonomic scope" value="Bacteria"/>
</dbReference>
<feature type="domain" description="THIF-type NAD/FAD binding fold" evidence="1">
    <location>
        <begin position="2"/>
        <end position="200"/>
    </location>
</feature>
<gene>
    <name evidence="2" type="ordered locus">Mpop_3693</name>
</gene>
<protein>
    <submittedName>
        <fullName evidence="2">UBA/THIF-type NAD/FAD binding protein</fullName>
    </submittedName>
</protein>
<evidence type="ECO:0000259" key="1">
    <source>
        <dbReference type="Pfam" id="PF00899"/>
    </source>
</evidence>
<dbReference type="InterPro" id="IPR035985">
    <property type="entry name" value="Ubiquitin-activating_enz"/>
</dbReference>
<sequence>MGCGSVGAPVAVALAQAGVGHLNLVDHDALDWANVGRHPLGAACVRANKAEGLASKLRIDYPHGRFDAFPVMAQAMLAVDEGTLRGSHLVVSAMGDWRTESQLNDWQCRLGRPMPVIYGWTEAHAVAGHAVAITPGGGCLRCGLDRTGAPHFRVAAWPDERAVAFEEPACGAHYQPYGPVELGFVTSLVAQLALDCLLGKVTRPCHRIHAARRASLTEAGGRWSDRWIDQYPTMTEGGVQVEREWLSGTCAACSASKVA</sequence>
<accession>B1Z8F7</accession>
<reference evidence="2" key="1">
    <citation type="submission" date="2008-04" db="EMBL/GenBank/DDBJ databases">
        <title>Complete sequence of chromosome of Methylobacterium populi BJ001.</title>
        <authorList>
            <consortium name="US DOE Joint Genome Institute"/>
            <person name="Copeland A."/>
            <person name="Lucas S."/>
            <person name="Lapidus A."/>
            <person name="Glavina del Rio T."/>
            <person name="Dalin E."/>
            <person name="Tice H."/>
            <person name="Bruce D."/>
            <person name="Goodwin L."/>
            <person name="Pitluck S."/>
            <person name="Chertkov O."/>
            <person name="Brettin T."/>
            <person name="Detter J.C."/>
            <person name="Han C."/>
            <person name="Kuske C.R."/>
            <person name="Schmutz J."/>
            <person name="Larimer F."/>
            <person name="Land M."/>
            <person name="Hauser L."/>
            <person name="Kyrpides N."/>
            <person name="Mikhailova N."/>
            <person name="Marx C."/>
            <person name="Richardson P."/>
        </authorList>
    </citation>
    <scope>NUCLEOTIDE SEQUENCE [LARGE SCALE GENOMIC DNA]</scope>
    <source>
        <strain evidence="2">BJ001</strain>
    </source>
</reference>
<dbReference type="STRING" id="441620.Mpop_3693"/>
<dbReference type="Gene3D" id="3.40.50.720">
    <property type="entry name" value="NAD(P)-binding Rossmann-like Domain"/>
    <property type="match status" value="1"/>
</dbReference>
<organism evidence="2 3">
    <name type="scientific">Methylorubrum populi (strain ATCC BAA-705 / NCIMB 13946 / BJ001)</name>
    <name type="common">Methylobacterium populi</name>
    <dbReference type="NCBI Taxonomy" id="441620"/>
    <lineage>
        <taxon>Bacteria</taxon>
        <taxon>Pseudomonadati</taxon>
        <taxon>Pseudomonadota</taxon>
        <taxon>Alphaproteobacteria</taxon>
        <taxon>Hyphomicrobiales</taxon>
        <taxon>Methylobacteriaceae</taxon>
        <taxon>Methylorubrum</taxon>
    </lineage>
</organism>
<evidence type="ECO:0000313" key="3">
    <source>
        <dbReference type="Proteomes" id="UP000007136"/>
    </source>
</evidence>
<dbReference type="KEGG" id="mpo:Mpop_3693"/>
<dbReference type="GO" id="GO:0008641">
    <property type="term" value="F:ubiquitin-like modifier activating enzyme activity"/>
    <property type="evidence" value="ECO:0007669"/>
    <property type="project" value="InterPro"/>
</dbReference>
<dbReference type="AlphaFoldDB" id="B1Z8F7"/>
<dbReference type="EMBL" id="CP001029">
    <property type="protein sequence ID" value="ACB81839.1"/>
    <property type="molecule type" value="Genomic_DNA"/>
</dbReference>
<dbReference type="HOGENOM" id="CLU_1072864_0_0_5"/>
<dbReference type="SUPFAM" id="SSF69572">
    <property type="entry name" value="Activating enzymes of the ubiquitin-like proteins"/>
    <property type="match status" value="1"/>
</dbReference>
<dbReference type="Proteomes" id="UP000007136">
    <property type="component" value="Chromosome"/>
</dbReference>
<proteinExistence type="predicted"/>
<dbReference type="InterPro" id="IPR000594">
    <property type="entry name" value="ThiF_NAD_FAD-bd"/>
</dbReference>